<accession>E4ND62</accession>
<dbReference type="InterPro" id="IPR029229">
    <property type="entry name" value="Alkyl_sulf_C"/>
</dbReference>
<protein>
    <recommendedName>
        <fullName evidence="1">Alkyl sulfatase C-terminal domain-containing protein</fullName>
    </recommendedName>
</protein>
<dbReference type="EMBL" id="AP010968">
    <property type="protein sequence ID" value="BAJ29143.1"/>
    <property type="molecule type" value="Genomic_DNA"/>
</dbReference>
<dbReference type="HOGENOM" id="CLU_068044_2_0_11"/>
<dbReference type="STRING" id="452652.KSE_33330"/>
<dbReference type="Pfam" id="PF14864">
    <property type="entry name" value="Alkyl_sulf_C"/>
    <property type="match status" value="1"/>
</dbReference>
<dbReference type="GO" id="GO:0018909">
    <property type="term" value="P:dodecyl sulfate metabolic process"/>
    <property type="evidence" value="ECO:0007669"/>
    <property type="project" value="TreeGrafter"/>
</dbReference>
<dbReference type="eggNOG" id="COG2015">
    <property type="taxonomic scope" value="Bacteria"/>
</dbReference>
<proteinExistence type="predicted"/>
<dbReference type="GO" id="GO:0018741">
    <property type="term" value="F:linear primary-alkylsulfatase activity"/>
    <property type="evidence" value="ECO:0007669"/>
    <property type="project" value="TreeGrafter"/>
</dbReference>
<evidence type="ECO:0000313" key="2">
    <source>
        <dbReference type="EMBL" id="BAJ29143.1"/>
    </source>
</evidence>
<reference evidence="2 3" key="1">
    <citation type="journal article" date="2010" name="DNA Res.">
        <title>Genome sequence of Kitasatospora setae NBRC 14216T: an evolutionary snapshot of the family Streptomycetaceae.</title>
        <authorList>
            <person name="Ichikawa N."/>
            <person name="Oguchi A."/>
            <person name="Ikeda H."/>
            <person name="Ishikawa J."/>
            <person name="Kitani S."/>
            <person name="Watanabe Y."/>
            <person name="Nakamura S."/>
            <person name="Katano Y."/>
            <person name="Kishi E."/>
            <person name="Sasagawa M."/>
            <person name="Ankai A."/>
            <person name="Fukui S."/>
            <person name="Hashimoto Y."/>
            <person name="Kamata S."/>
            <person name="Otoguro M."/>
            <person name="Tanikawa S."/>
            <person name="Nihira T."/>
            <person name="Horinouchi S."/>
            <person name="Ohnishi Y."/>
            <person name="Hayakawa M."/>
            <person name="Kuzuyama T."/>
            <person name="Arisawa A."/>
            <person name="Nomoto F."/>
            <person name="Miura H."/>
            <person name="Takahashi Y."/>
            <person name="Fujita N."/>
        </authorList>
    </citation>
    <scope>NUCLEOTIDE SEQUENCE [LARGE SCALE GENOMIC DNA]</scope>
    <source>
        <strain evidence="3">ATCC 33774 / DSM 43861 / JCM 3304 / KCC A-0304 / NBRC 14216 / KM-6054</strain>
    </source>
</reference>
<evidence type="ECO:0000313" key="3">
    <source>
        <dbReference type="Proteomes" id="UP000007076"/>
    </source>
</evidence>
<name>E4ND62_KITSK</name>
<dbReference type="Gene3D" id="3.30.1050.10">
    <property type="entry name" value="SCP2 sterol-binding domain"/>
    <property type="match status" value="1"/>
</dbReference>
<dbReference type="AlphaFoldDB" id="E4ND62"/>
<evidence type="ECO:0000259" key="1">
    <source>
        <dbReference type="Pfam" id="PF14864"/>
    </source>
</evidence>
<dbReference type="PANTHER" id="PTHR43223:SF1">
    <property type="entry name" value="ALKYL_ARYL-SULFATASE BDS1"/>
    <property type="match status" value="1"/>
</dbReference>
<feature type="domain" description="Alkyl sulfatase C-terminal" evidence="1">
    <location>
        <begin position="24"/>
        <end position="139"/>
    </location>
</feature>
<dbReference type="InterPro" id="IPR036527">
    <property type="entry name" value="SCP2_sterol-bd_dom_sf"/>
</dbReference>
<dbReference type="KEGG" id="ksk:KSE_33330"/>
<gene>
    <name evidence="2" type="ordered locus">KSE_33330</name>
</gene>
<keyword evidence="3" id="KW-1185">Reference proteome</keyword>
<dbReference type="PANTHER" id="PTHR43223">
    <property type="entry name" value="ALKYL/ARYL-SULFATASE"/>
    <property type="match status" value="1"/>
</dbReference>
<dbReference type="RefSeq" id="WP_014136450.1">
    <property type="nucleotide sequence ID" value="NC_016109.1"/>
</dbReference>
<dbReference type="Proteomes" id="UP000007076">
    <property type="component" value="Chromosome"/>
</dbReference>
<dbReference type="PATRIC" id="fig|452652.3.peg.3340"/>
<dbReference type="InterPro" id="IPR052195">
    <property type="entry name" value="Bact_Alkyl/Aryl-Sulfatase"/>
</dbReference>
<sequence>MDNRAGSPLRSSAGRRAGAAPISAGSMAGALSVDQVFDSLAIRVNGPAAWGEHLSTVWKFTDLGTTHRATLRNGVLVHAETAGDGGPADLTVTLTKPQLFALLAGKGTDGIALDGDATVLARLFAALDEPDASFAVVTP</sequence>
<dbReference type="SUPFAM" id="SSF55718">
    <property type="entry name" value="SCP-like"/>
    <property type="match status" value="1"/>
</dbReference>
<organism evidence="2 3">
    <name type="scientific">Kitasatospora setae (strain ATCC 33774 / DSM 43861 / JCM 3304 / KCC A-0304 / NBRC 14216 / KM-6054)</name>
    <name type="common">Streptomyces setae</name>
    <dbReference type="NCBI Taxonomy" id="452652"/>
    <lineage>
        <taxon>Bacteria</taxon>
        <taxon>Bacillati</taxon>
        <taxon>Actinomycetota</taxon>
        <taxon>Actinomycetes</taxon>
        <taxon>Kitasatosporales</taxon>
        <taxon>Streptomycetaceae</taxon>
        <taxon>Kitasatospora</taxon>
    </lineage>
</organism>